<feature type="domain" description="Transglycosylase SLT" evidence="2">
    <location>
        <begin position="59"/>
        <end position="172"/>
    </location>
</feature>
<dbReference type="PANTHER" id="PTHR37423">
    <property type="entry name" value="SOLUBLE LYTIC MUREIN TRANSGLYCOSYLASE-RELATED"/>
    <property type="match status" value="1"/>
</dbReference>
<dbReference type="SUPFAM" id="SSF53955">
    <property type="entry name" value="Lysozyme-like"/>
    <property type="match status" value="1"/>
</dbReference>
<keyword evidence="1" id="KW-0812">Transmembrane</keyword>
<dbReference type="OrthoDB" id="9815002at2"/>
<dbReference type="EMBL" id="CYYU01000019">
    <property type="protein sequence ID" value="CUO00887.1"/>
    <property type="molecule type" value="Genomic_DNA"/>
</dbReference>
<keyword evidence="1" id="KW-0472">Membrane</keyword>
<dbReference type="AlphaFoldDB" id="A0A174BJL6"/>
<proteinExistence type="predicted"/>
<name>A0A174BJL6_9FIRM</name>
<gene>
    <name evidence="3" type="primary">slt</name>
    <name evidence="3" type="ORF">ERS852385_01914</name>
</gene>
<keyword evidence="1" id="KW-1133">Transmembrane helix</keyword>
<evidence type="ECO:0000259" key="2">
    <source>
        <dbReference type="Pfam" id="PF01464"/>
    </source>
</evidence>
<sequence length="214" mass="24698">MKRSDFLERVEAARRSLHHKYLCAIVSTAVFLAFAIYLTFASESFQRHYLYPFPYRDAVETYADRYRVDPYLAIAVIKTESKFQDDVHSHRGAIGLMQLMPDTAEWIAGQLEDPAYSVEAIHEPERNIRYGIWYLSSLQREFGGNDVLALAAYNAGRGNVQSWIRDNGWPPDFHNIDAIPYQETREYVRKVLLTERKYRSLYPAADGTGSGMKD</sequence>
<keyword evidence="3" id="KW-0456">Lyase</keyword>
<dbReference type="GO" id="GO:0016829">
    <property type="term" value="F:lyase activity"/>
    <property type="evidence" value="ECO:0007669"/>
    <property type="project" value="UniProtKB-KW"/>
</dbReference>
<keyword evidence="4" id="KW-1185">Reference proteome</keyword>
<reference evidence="3 4" key="1">
    <citation type="submission" date="2015-09" db="EMBL/GenBank/DDBJ databases">
        <authorList>
            <consortium name="Pathogen Informatics"/>
        </authorList>
    </citation>
    <scope>NUCLEOTIDE SEQUENCE [LARGE SCALE GENOMIC DNA]</scope>
    <source>
        <strain evidence="3 4">2789STDY5608828</strain>
    </source>
</reference>
<dbReference type="CDD" id="cd16896">
    <property type="entry name" value="LT_Slt70-like"/>
    <property type="match status" value="1"/>
</dbReference>
<dbReference type="InterPro" id="IPR023346">
    <property type="entry name" value="Lysozyme-like_dom_sf"/>
</dbReference>
<dbReference type="eggNOG" id="COG0741">
    <property type="taxonomic scope" value="Bacteria"/>
</dbReference>
<evidence type="ECO:0000313" key="3">
    <source>
        <dbReference type="EMBL" id="CUO00887.1"/>
    </source>
</evidence>
<dbReference type="RefSeq" id="WP_055162530.1">
    <property type="nucleotide sequence ID" value="NZ_CABIWZ010000019.1"/>
</dbReference>
<dbReference type="PANTHER" id="PTHR37423:SF2">
    <property type="entry name" value="MEMBRANE-BOUND LYTIC MUREIN TRANSGLYCOSYLASE C"/>
    <property type="match status" value="1"/>
</dbReference>
<accession>A0A174BJL6</accession>
<dbReference type="Pfam" id="PF01464">
    <property type="entry name" value="SLT"/>
    <property type="match status" value="1"/>
</dbReference>
<evidence type="ECO:0000313" key="4">
    <source>
        <dbReference type="Proteomes" id="UP000095546"/>
    </source>
</evidence>
<dbReference type="EC" id="4.2.2.-" evidence="3"/>
<dbReference type="Proteomes" id="UP000095546">
    <property type="component" value="Unassembled WGS sequence"/>
</dbReference>
<protein>
    <submittedName>
        <fullName evidence="3">Soluble lytic murein transglycosylase</fullName>
        <ecNumber evidence="3">4.2.2.-</ecNumber>
    </submittedName>
</protein>
<dbReference type="Gene3D" id="1.10.530.10">
    <property type="match status" value="1"/>
</dbReference>
<dbReference type="InterPro" id="IPR008258">
    <property type="entry name" value="Transglycosylase_SLT_dom_1"/>
</dbReference>
<evidence type="ECO:0000256" key="1">
    <source>
        <dbReference type="SAM" id="Phobius"/>
    </source>
</evidence>
<organism evidence="3 4">
    <name type="scientific">Mitsuokella jalaludinii</name>
    <dbReference type="NCBI Taxonomy" id="187979"/>
    <lineage>
        <taxon>Bacteria</taxon>
        <taxon>Bacillati</taxon>
        <taxon>Bacillota</taxon>
        <taxon>Negativicutes</taxon>
        <taxon>Selenomonadales</taxon>
        <taxon>Selenomonadaceae</taxon>
        <taxon>Mitsuokella</taxon>
    </lineage>
</organism>
<feature type="transmembrane region" description="Helical" evidence="1">
    <location>
        <begin position="21"/>
        <end position="40"/>
    </location>
</feature>
<dbReference type="STRING" id="187979.ERS852385_01914"/>